<dbReference type="Proteomes" id="UP001060085">
    <property type="component" value="Linkage Group LG02"/>
</dbReference>
<proteinExistence type="predicted"/>
<comment type="caution">
    <text evidence="1">The sequence shown here is derived from an EMBL/GenBank/DDBJ whole genome shotgun (WGS) entry which is preliminary data.</text>
</comment>
<evidence type="ECO:0000313" key="2">
    <source>
        <dbReference type="Proteomes" id="UP001060085"/>
    </source>
</evidence>
<accession>A0ACC0BXK6</accession>
<keyword evidence="2" id="KW-1185">Reference proteome</keyword>
<gene>
    <name evidence="1" type="ORF">M9H77_08263</name>
</gene>
<sequence length="295" mass="34413">MSSTAQNHLQSLQFVLRFFSIHLKWKSSPYYYDGDIQKWLEEVERRKWLLSGSMSANLLEETLSSLWKNSDQVKRDLGNECSYYLHNFSGPNITLRDAQTDEVIMDWLDPLLENLKDLICSYDPDLPVLTKEKIEELENKIISLENFLEITGKDLETINKIIPSQGMLVKTSEDLLTRDKPFNTDKLLLDLLAKINRFEQEIRTVYVQFLNASKTANPSTLGIHLQVLVYVEFLLGNLEKLPKEQDEYGSIIHSDAHHELTILLYQELSFLRYFLMDPRVEQFIKLDDPESFTLS</sequence>
<organism evidence="1 2">
    <name type="scientific">Catharanthus roseus</name>
    <name type="common">Madagascar periwinkle</name>
    <name type="synonym">Vinca rosea</name>
    <dbReference type="NCBI Taxonomy" id="4058"/>
    <lineage>
        <taxon>Eukaryota</taxon>
        <taxon>Viridiplantae</taxon>
        <taxon>Streptophyta</taxon>
        <taxon>Embryophyta</taxon>
        <taxon>Tracheophyta</taxon>
        <taxon>Spermatophyta</taxon>
        <taxon>Magnoliopsida</taxon>
        <taxon>eudicotyledons</taxon>
        <taxon>Gunneridae</taxon>
        <taxon>Pentapetalae</taxon>
        <taxon>asterids</taxon>
        <taxon>lamiids</taxon>
        <taxon>Gentianales</taxon>
        <taxon>Apocynaceae</taxon>
        <taxon>Rauvolfioideae</taxon>
        <taxon>Vinceae</taxon>
        <taxon>Catharanthinae</taxon>
        <taxon>Catharanthus</taxon>
    </lineage>
</organism>
<reference evidence="2" key="1">
    <citation type="journal article" date="2023" name="Nat. Plants">
        <title>Single-cell RNA sequencing provides a high-resolution roadmap for understanding the multicellular compartmentation of specialized metabolism.</title>
        <authorList>
            <person name="Sun S."/>
            <person name="Shen X."/>
            <person name="Li Y."/>
            <person name="Li Y."/>
            <person name="Wang S."/>
            <person name="Li R."/>
            <person name="Zhang H."/>
            <person name="Shen G."/>
            <person name="Guo B."/>
            <person name="Wei J."/>
            <person name="Xu J."/>
            <person name="St-Pierre B."/>
            <person name="Chen S."/>
            <person name="Sun C."/>
        </authorList>
    </citation>
    <scope>NUCLEOTIDE SEQUENCE [LARGE SCALE GENOMIC DNA]</scope>
</reference>
<evidence type="ECO:0000313" key="1">
    <source>
        <dbReference type="EMBL" id="KAI5677313.1"/>
    </source>
</evidence>
<protein>
    <submittedName>
        <fullName evidence="1">Uncharacterized protein</fullName>
    </submittedName>
</protein>
<dbReference type="EMBL" id="CM044702">
    <property type="protein sequence ID" value="KAI5677313.1"/>
    <property type="molecule type" value="Genomic_DNA"/>
</dbReference>
<name>A0ACC0BXK6_CATRO</name>